<dbReference type="Pfam" id="PF01485">
    <property type="entry name" value="IBR"/>
    <property type="match status" value="1"/>
</dbReference>
<dbReference type="PROSITE" id="PS51873">
    <property type="entry name" value="TRIAD"/>
    <property type="match status" value="1"/>
</dbReference>
<dbReference type="Gene3D" id="3.30.40.10">
    <property type="entry name" value="Zinc/RING finger domain, C3HC4 (zinc finger)"/>
    <property type="match status" value="1"/>
</dbReference>
<dbReference type="InterPro" id="IPR031127">
    <property type="entry name" value="E3_UB_ligase_RBR"/>
</dbReference>
<dbReference type="InterPro" id="IPR013083">
    <property type="entry name" value="Znf_RING/FYVE/PHD"/>
</dbReference>
<proteinExistence type="predicted"/>
<keyword evidence="5" id="KW-0677">Repeat</keyword>
<dbReference type="EC" id="2.3.2.31" evidence="2"/>
<reference evidence="11" key="1">
    <citation type="submission" date="2021-02" db="EMBL/GenBank/DDBJ databases">
        <authorList>
            <person name="Nowell W R."/>
        </authorList>
    </citation>
    <scope>NUCLEOTIDE SEQUENCE</scope>
    <source>
        <strain evidence="11">Ploen Becks lab</strain>
    </source>
</reference>
<name>A0A813MBT4_9BILA</name>
<sequence length="412" mass="47270">MSEKTVQNDDDLFMVDKKKRISFIEKLKQKFKFKKSRKFTDTSTSLLSKSLTNETSITCTYSESISSNFSGCKICLNNFGSTQSISCKYFELNSCKCKFCINCLYEYIKQSIENCNVLPINCPDSNCISKGCLSTNEIRNILTLDTIETDCNNNINIINNDENNSDTMCFIQNDKNENDKKNFSLFNKYVKICENLEIIRDPFKTHCPKPTCQNVCKIPSNDDKETTNIKVTCDKCYLEFCSKCTKTWSPIKHKLINTNELDSPTKNDDLMDTCNCTFIASNEFYQTDNLNTFENIKRCPNCSILIERADGCAQVMCKICKHTFCFYCLTSLENDFLLKHYTQNGPCKGKLGHSRISLFFHRLSVIAVFSGTIVLLVMLSPFLLFALPCIILNRNVRKNCFKRLSTKFSQSN</sequence>
<dbReference type="EMBL" id="CAJNOC010000121">
    <property type="protein sequence ID" value="CAF0716910.1"/>
    <property type="molecule type" value="Genomic_DNA"/>
</dbReference>
<evidence type="ECO:0000256" key="2">
    <source>
        <dbReference type="ARBA" id="ARBA00012251"/>
    </source>
</evidence>
<dbReference type="GO" id="GO:0008270">
    <property type="term" value="F:zinc ion binding"/>
    <property type="evidence" value="ECO:0007669"/>
    <property type="project" value="UniProtKB-KW"/>
</dbReference>
<comment type="catalytic activity">
    <reaction evidence="1">
        <text>[E2 ubiquitin-conjugating enzyme]-S-ubiquitinyl-L-cysteine + [acceptor protein]-L-lysine = [E2 ubiquitin-conjugating enzyme]-L-cysteine + [acceptor protein]-N(6)-ubiquitinyl-L-lysine.</text>
        <dbReference type="EC" id="2.3.2.31"/>
    </reaction>
</comment>
<dbReference type="InterPro" id="IPR044066">
    <property type="entry name" value="TRIAD_supradom"/>
</dbReference>
<keyword evidence="4" id="KW-0479">Metal-binding</keyword>
<keyword evidence="6" id="KW-0863">Zinc-finger</keyword>
<evidence type="ECO:0000256" key="6">
    <source>
        <dbReference type="ARBA" id="ARBA00022771"/>
    </source>
</evidence>
<dbReference type="PROSITE" id="PS00518">
    <property type="entry name" value="ZF_RING_1"/>
    <property type="match status" value="1"/>
</dbReference>
<keyword evidence="7" id="KW-0833">Ubl conjugation pathway</keyword>
<dbReference type="AlphaFoldDB" id="A0A813MBT4"/>
<keyword evidence="9" id="KW-0812">Transmembrane</keyword>
<feature type="domain" description="RING-type" evidence="10">
    <location>
        <begin position="68"/>
        <end position="351"/>
    </location>
</feature>
<evidence type="ECO:0000256" key="5">
    <source>
        <dbReference type="ARBA" id="ARBA00022737"/>
    </source>
</evidence>
<dbReference type="GO" id="GO:0061630">
    <property type="term" value="F:ubiquitin protein ligase activity"/>
    <property type="evidence" value="ECO:0007669"/>
    <property type="project" value="UniProtKB-EC"/>
</dbReference>
<dbReference type="InterPro" id="IPR002867">
    <property type="entry name" value="IBR_dom"/>
</dbReference>
<accession>A0A813MBT4</accession>
<dbReference type="InterPro" id="IPR017907">
    <property type="entry name" value="Znf_RING_CS"/>
</dbReference>
<keyword evidence="9" id="KW-1133">Transmembrane helix</keyword>
<evidence type="ECO:0000256" key="8">
    <source>
        <dbReference type="ARBA" id="ARBA00022833"/>
    </source>
</evidence>
<comment type="caution">
    <text evidence="11">The sequence shown here is derived from an EMBL/GenBank/DDBJ whole genome shotgun (WGS) entry which is preliminary data.</text>
</comment>
<keyword evidence="8" id="KW-0862">Zinc</keyword>
<keyword evidence="3" id="KW-0808">Transferase</keyword>
<evidence type="ECO:0000256" key="3">
    <source>
        <dbReference type="ARBA" id="ARBA00022679"/>
    </source>
</evidence>
<dbReference type="PANTHER" id="PTHR11685">
    <property type="entry name" value="RBR FAMILY RING FINGER AND IBR DOMAIN-CONTAINING"/>
    <property type="match status" value="1"/>
</dbReference>
<evidence type="ECO:0000256" key="9">
    <source>
        <dbReference type="SAM" id="Phobius"/>
    </source>
</evidence>
<evidence type="ECO:0000313" key="12">
    <source>
        <dbReference type="Proteomes" id="UP000663879"/>
    </source>
</evidence>
<gene>
    <name evidence="11" type="ORF">OXX778_LOCUS1757</name>
</gene>
<dbReference type="SMART" id="SM00647">
    <property type="entry name" value="IBR"/>
    <property type="match status" value="2"/>
</dbReference>
<evidence type="ECO:0000256" key="1">
    <source>
        <dbReference type="ARBA" id="ARBA00001798"/>
    </source>
</evidence>
<dbReference type="OrthoDB" id="10009520at2759"/>
<dbReference type="GO" id="GO:0016567">
    <property type="term" value="P:protein ubiquitination"/>
    <property type="evidence" value="ECO:0007669"/>
    <property type="project" value="InterPro"/>
</dbReference>
<evidence type="ECO:0000256" key="4">
    <source>
        <dbReference type="ARBA" id="ARBA00022723"/>
    </source>
</evidence>
<feature type="transmembrane region" description="Helical" evidence="9">
    <location>
        <begin position="363"/>
        <end position="393"/>
    </location>
</feature>
<dbReference type="Proteomes" id="UP000663879">
    <property type="component" value="Unassembled WGS sequence"/>
</dbReference>
<organism evidence="11 12">
    <name type="scientific">Brachionus calyciflorus</name>
    <dbReference type="NCBI Taxonomy" id="104777"/>
    <lineage>
        <taxon>Eukaryota</taxon>
        <taxon>Metazoa</taxon>
        <taxon>Spiralia</taxon>
        <taxon>Gnathifera</taxon>
        <taxon>Rotifera</taxon>
        <taxon>Eurotatoria</taxon>
        <taxon>Monogononta</taxon>
        <taxon>Pseudotrocha</taxon>
        <taxon>Ploima</taxon>
        <taxon>Brachionidae</taxon>
        <taxon>Brachionus</taxon>
    </lineage>
</organism>
<dbReference type="SUPFAM" id="SSF57850">
    <property type="entry name" value="RING/U-box"/>
    <property type="match status" value="3"/>
</dbReference>
<keyword evidence="12" id="KW-1185">Reference proteome</keyword>
<dbReference type="Pfam" id="PF22191">
    <property type="entry name" value="IBR_1"/>
    <property type="match status" value="1"/>
</dbReference>
<evidence type="ECO:0000313" key="11">
    <source>
        <dbReference type="EMBL" id="CAF0716910.1"/>
    </source>
</evidence>
<evidence type="ECO:0000259" key="10">
    <source>
        <dbReference type="PROSITE" id="PS51873"/>
    </source>
</evidence>
<protein>
    <recommendedName>
        <fullName evidence="2">RBR-type E3 ubiquitin transferase</fullName>
        <ecNumber evidence="2">2.3.2.31</ecNumber>
    </recommendedName>
</protein>
<evidence type="ECO:0000256" key="7">
    <source>
        <dbReference type="ARBA" id="ARBA00022786"/>
    </source>
</evidence>
<keyword evidence="9" id="KW-0472">Membrane</keyword>
<dbReference type="Gene3D" id="1.20.120.1750">
    <property type="match status" value="1"/>
</dbReference>